<keyword evidence="5" id="KW-1185">Reference proteome</keyword>
<dbReference type="InterPro" id="IPR004104">
    <property type="entry name" value="Gfo/Idh/MocA-like_OxRdtase_C"/>
</dbReference>
<name>A0A1U7CPI0_9BACT</name>
<dbReference type="OrthoDB" id="9788246at2"/>
<gene>
    <name evidence="4" type="ORF">BSF38_02310</name>
</gene>
<evidence type="ECO:0000313" key="4">
    <source>
        <dbReference type="EMBL" id="APW60819.1"/>
    </source>
</evidence>
<dbReference type="RefSeq" id="WP_076345720.1">
    <property type="nucleotide sequence ID" value="NZ_CP019082.1"/>
</dbReference>
<dbReference type="GO" id="GO:0000166">
    <property type="term" value="F:nucleotide binding"/>
    <property type="evidence" value="ECO:0007669"/>
    <property type="project" value="InterPro"/>
</dbReference>
<dbReference type="EMBL" id="CP019082">
    <property type="protein sequence ID" value="APW60819.1"/>
    <property type="molecule type" value="Genomic_DNA"/>
</dbReference>
<dbReference type="InterPro" id="IPR000683">
    <property type="entry name" value="Gfo/Idh/MocA-like_OxRdtase_N"/>
</dbReference>
<dbReference type="KEGG" id="pbor:BSF38_02310"/>
<dbReference type="InterPro" id="IPR006311">
    <property type="entry name" value="TAT_signal"/>
</dbReference>
<evidence type="ECO:0000259" key="3">
    <source>
        <dbReference type="Pfam" id="PF02894"/>
    </source>
</evidence>
<dbReference type="AlphaFoldDB" id="A0A1U7CPI0"/>
<feature type="domain" description="Gfo/Idh/MocA-like oxidoreductase C-terminal" evidence="3">
    <location>
        <begin position="224"/>
        <end position="399"/>
    </location>
</feature>
<keyword evidence="1" id="KW-0560">Oxidoreductase</keyword>
<sequence length="409" mass="45021">MSSRRGFLGTMIGGAAGAAMTGAATTAIAGAKGRVRGANDRIRFGLIGGGSRGKEILRAAIQCPNVEPAAVADVYTRRLDEAKAIAPGATTYRDYRALLDDKTIDAVLIATPQHLHALHFVAAIQAGKDVYQEKTMAFNPNHARRMRNALEGTGRVVQVGMQMNSGDGVRKVREHVTAKDLGDITLVQTHHFRNAAYGGWLRDVPPDCNLEHVDWAAFQGEAKAVPFDPQRYINWRFFWDYSGGNVFENMVHTLAFWFGALNLSIPDSVTMTGANYLSPKMNVPDTFQVSMSHPEKLLFTFTSMFGNGYYGEGRDFLFGNKGTLSYSHSNGNLEVIARGAKPNESKPSAGYKDFTGLHMQNFFDCVRSRSEPAVPFELGFRTSIACRMAIDSYRRGTTVRWDPTTEEIV</sequence>
<organism evidence="4 5">
    <name type="scientific">Paludisphaera borealis</name>
    <dbReference type="NCBI Taxonomy" id="1387353"/>
    <lineage>
        <taxon>Bacteria</taxon>
        <taxon>Pseudomonadati</taxon>
        <taxon>Planctomycetota</taxon>
        <taxon>Planctomycetia</taxon>
        <taxon>Isosphaerales</taxon>
        <taxon>Isosphaeraceae</taxon>
        <taxon>Paludisphaera</taxon>
    </lineage>
</organism>
<dbReference type="InterPro" id="IPR036291">
    <property type="entry name" value="NAD(P)-bd_dom_sf"/>
</dbReference>
<dbReference type="STRING" id="1387353.BSF38_02310"/>
<dbReference type="PANTHER" id="PTHR43818">
    <property type="entry name" value="BCDNA.GH03377"/>
    <property type="match status" value="1"/>
</dbReference>
<accession>A0A1U7CPI0</accession>
<evidence type="ECO:0000259" key="2">
    <source>
        <dbReference type="Pfam" id="PF01408"/>
    </source>
</evidence>
<dbReference type="PROSITE" id="PS51318">
    <property type="entry name" value="TAT"/>
    <property type="match status" value="1"/>
</dbReference>
<reference evidence="5" key="1">
    <citation type="submission" date="2016-12" db="EMBL/GenBank/DDBJ databases">
        <title>Comparative genomics of four Isosphaeraceae planctomycetes: a common pool of plasmids and glycoside hydrolase genes.</title>
        <authorList>
            <person name="Ivanova A."/>
        </authorList>
    </citation>
    <scope>NUCLEOTIDE SEQUENCE [LARGE SCALE GENOMIC DNA]</scope>
    <source>
        <strain evidence="5">PX4</strain>
    </source>
</reference>
<dbReference type="SUPFAM" id="SSF51735">
    <property type="entry name" value="NAD(P)-binding Rossmann-fold domains"/>
    <property type="match status" value="1"/>
</dbReference>
<dbReference type="InterPro" id="IPR050463">
    <property type="entry name" value="Gfo/Idh/MocA_oxidrdct_glycsds"/>
</dbReference>
<evidence type="ECO:0000313" key="5">
    <source>
        <dbReference type="Proteomes" id="UP000186309"/>
    </source>
</evidence>
<feature type="domain" description="Gfo/Idh/MocA-like oxidoreductase N-terminal" evidence="2">
    <location>
        <begin position="42"/>
        <end position="160"/>
    </location>
</feature>
<dbReference type="GO" id="GO:0016491">
    <property type="term" value="F:oxidoreductase activity"/>
    <property type="evidence" value="ECO:0007669"/>
    <property type="project" value="UniProtKB-KW"/>
</dbReference>
<dbReference type="Gene3D" id="3.30.360.10">
    <property type="entry name" value="Dihydrodipicolinate Reductase, domain 2"/>
    <property type="match status" value="1"/>
</dbReference>
<proteinExistence type="predicted"/>
<dbReference type="Pfam" id="PF02894">
    <property type="entry name" value="GFO_IDH_MocA_C"/>
    <property type="match status" value="1"/>
</dbReference>
<dbReference type="Pfam" id="PF01408">
    <property type="entry name" value="GFO_IDH_MocA"/>
    <property type="match status" value="1"/>
</dbReference>
<dbReference type="Proteomes" id="UP000186309">
    <property type="component" value="Chromosome"/>
</dbReference>
<dbReference type="PANTHER" id="PTHR43818:SF11">
    <property type="entry name" value="BCDNA.GH03377"/>
    <property type="match status" value="1"/>
</dbReference>
<dbReference type="Gene3D" id="3.40.50.720">
    <property type="entry name" value="NAD(P)-binding Rossmann-like Domain"/>
    <property type="match status" value="1"/>
</dbReference>
<evidence type="ECO:0000256" key="1">
    <source>
        <dbReference type="ARBA" id="ARBA00023002"/>
    </source>
</evidence>
<protein>
    <submittedName>
        <fullName evidence="4">Uncharacterized protein</fullName>
    </submittedName>
</protein>
<dbReference type="SUPFAM" id="SSF55347">
    <property type="entry name" value="Glyceraldehyde-3-phosphate dehydrogenase-like, C-terminal domain"/>
    <property type="match status" value="1"/>
</dbReference>